<organism evidence="1 2">
    <name type="scientific">Heliobacterium chlorum</name>
    <dbReference type="NCBI Taxonomy" id="2698"/>
    <lineage>
        <taxon>Bacteria</taxon>
        <taxon>Bacillati</taxon>
        <taxon>Bacillota</taxon>
        <taxon>Clostridia</taxon>
        <taxon>Eubacteriales</taxon>
        <taxon>Heliobacteriaceae</taxon>
        <taxon>Heliobacterium</taxon>
    </lineage>
</organism>
<name>A0ABR7T2T8_HELCL</name>
<sequence>MILGAGFSKNAGLPLQNDFPKMLLSREFNEPNDRAITEILRNFLKDVFGWNTNPKQLPPLEDIFTVIDLSTGNGHNLGSKYTPQKLRAIRRMLIYRIFSILDSNYDESDDIANFLDFYLNGSLIDTHFIVLNWDIVLERHLEKTVQNPKIDYCIYSKSKESDYIGKEPYVAVSKIHGSSNWVYCDNCRSITYDRTRKLSLHVRAGLLKSDFELFGKDFRDIFSNHCLNCGSIVGPHIATFSYKKSFRTHAFTSSWLAAEQILDQANRWIFIGYSLPEADFEFRHLLKTSQLKFSLNTKEIHAVFYKDKVAQKRYEKFFGKDKVTIYQGGLTEYVHEITK</sequence>
<gene>
    <name evidence="1" type="ORF">H1S01_11265</name>
</gene>
<accession>A0ABR7T2T8</accession>
<dbReference type="Proteomes" id="UP000617402">
    <property type="component" value="Unassembled WGS sequence"/>
</dbReference>
<dbReference type="EMBL" id="JACVHF010000010">
    <property type="protein sequence ID" value="MBC9785087.1"/>
    <property type="molecule type" value="Genomic_DNA"/>
</dbReference>
<evidence type="ECO:0000313" key="2">
    <source>
        <dbReference type="Proteomes" id="UP000617402"/>
    </source>
</evidence>
<proteinExistence type="predicted"/>
<dbReference type="RefSeq" id="WP_188040581.1">
    <property type="nucleotide sequence ID" value="NZ_JACVHF010000010.1"/>
</dbReference>
<keyword evidence="2" id="KW-1185">Reference proteome</keyword>
<evidence type="ECO:0000313" key="1">
    <source>
        <dbReference type="EMBL" id="MBC9785087.1"/>
    </source>
</evidence>
<reference evidence="1 2" key="1">
    <citation type="submission" date="2020-07" db="EMBL/GenBank/DDBJ databases">
        <title>Draft whole-genome sequence of Heliobacterium chlorum DSM 3682, type strain.</title>
        <authorList>
            <person name="Kyndt J.A."/>
            <person name="Meyer T.E."/>
            <person name="Imhoff J.F."/>
        </authorList>
    </citation>
    <scope>NUCLEOTIDE SEQUENCE [LARGE SCALE GENOMIC DNA]</scope>
    <source>
        <strain evidence="1 2">DSM 3682</strain>
    </source>
</reference>
<comment type="caution">
    <text evidence="1">The sequence shown here is derived from an EMBL/GenBank/DDBJ whole genome shotgun (WGS) entry which is preliminary data.</text>
</comment>
<evidence type="ECO:0008006" key="3">
    <source>
        <dbReference type="Google" id="ProtNLM"/>
    </source>
</evidence>
<dbReference type="InterPro" id="IPR029035">
    <property type="entry name" value="DHS-like_NAD/FAD-binding_dom"/>
</dbReference>
<protein>
    <recommendedName>
        <fullName evidence="3">SIR2-like domain-containing protein</fullName>
    </recommendedName>
</protein>
<dbReference type="SUPFAM" id="SSF52467">
    <property type="entry name" value="DHS-like NAD/FAD-binding domain"/>
    <property type="match status" value="1"/>
</dbReference>